<dbReference type="EMBL" id="CZPT02000533">
    <property type="protein sequence ID" value="SCU66341.1"/>
    <property type="molecule type" value="Genomic_DNA"/>
</dbReference>
<evidence type="ECO:0000313" key="2">
    <source>
        <dbReference type="EMBL" id="SCU66341.1"/>
    </source>
</evidence>
<keyword evidence="3" id="KW-1185">Reference proteome</keyword>
<evidence type="ECO:0000256" key="1">
    <source>
        <dbReference type="SAM" id="MobiDB-lite"/>
    </source>
</evidence>
<name>A0A1G4I3G7_TRYEQ</name>
<protein>
    <recommendedName>
        <fullName evidence="4">Trafficking protein particle complex subunit 10</fullName>
    </recommendedName>
</protein>
<sequence>MMGEQENVRFLSPTGIVPFAADSPRGSDVIRRSFSLPAVTVTFSLRQLNRDKCEIATPVAVENCFQVLQRHFEPYISASAVCNTCLPGSRLYLRFNKLTNATFHSEPSLLNVYVYAVDQAESRTRALHGAVREWQSMMKTSTEGSCLVMLYHQDLVDATSTSAVQAAVFGGEIKMPDQRKAEAAASAMGPYFDELGAMKFGPQQMCSYLPNEAPTRIIERLTAAYRNLTIQLTNIFNASQQRRPAYTPRGDTGLNSPPNEAWSLQRCWRAGYDLAAHYLQFGAVNKAMAIFSRMFDVYYYHSDDYNFLTKKESIEQLIRLSDMFHPASFPVQQGRYPSVLQDAAEPGAGLLFIVVCEMKCALLLERRDLAFARFNSFLQLAREKFAEDGESTKVTNSLQIVFLLRFAITAMQTNWAHNGALDDHSEARCDGSEASLSERQQSHESSQRNQPHPQQAQSVTDMSSPLRSGDQPHDSISVSVFSGNSSMSMPWPDAEVELGKEVIHETVDVDQSPDTTKRLKELCRMLKLEWVEKSVESGGDKLFVQLADEVLELVSDAGALLGYSETGEVVKESAVATFGVPEVDSVDAFVSFYRALTEAVALYYRLLNYRHREHALLYKLACSFSVKEPEKTVRLCQICLLPFVQQCGWLQLQVIIHRLLVEAMERVICQRKDQQRFVLEEDVTSMKESLLRLIAACGENEPLKREIEMLGGKGLNAGSLWCRLRRFMRDEGSFRFSLTEENGPKQVYDDEGGSDENAVGLSCFKLTGLLKYAQATCLRNKPILGDASEFGLLVASNGGGDDGSRGSSIGLQVNIGDTLYLCFEARCLFNILECDDEEEQSQGPHMTESLVPSATLVSKKDWDDDDETIHIVDVVDIISTYYSEQNQKVQWVWEFRACHAGNYRLHDITFQVGVTKLVYEHNVIPPLPSVEMFTPTETTGSPLNSFRCDFDKAETVALGCLFTVPEPDLGIKMQLAPVGEPHCFGDSLTFFDVQIDLEEPLLCMRSTPASTVDTAGIGGGKDSHTTVNSIGVVGNTCRFESLSLQVPASLGVRTLTDGGTCTMLSLDCRSTLNDTATSTTMSVQHDSSTLACLFLTRPKNCPPLRLSNQCTSVLQGLTRSGRGNSAPLVNDVIAWLVEGDGQRDSSLLIVRVKHITGAFTTVPINESFVMSQLPPVVTRDGENSTDGETTKKIDRIAQDVLPVHLDGSIWPHRKQQSCFRICLDDHDEEKIDMQKQSKAVGDSNKSGEGLPIQTNQLRLSLPLLPLYTTLSEERAHLSICREGHMDPSGGDNRVSVPIPYKMTAAFAVQYSFKCHQGRVYCLVRAKNVMKGTSLWLRGALLELVDGDRYYELSRVSSALDHLMLREWKPEESVHLFFELAPSSNAPPQVDERRHSVRVQLIYSNWSVTERLKPMEEYILRPIRSSGTKLPSPMAETAHFSGVMKSSSNWMEHTNDTPLSPASTETLEAEIGDEPEVNAEVVRVQYDISHLEKLYSSCNTFNGPLASFTSKHSCLFNVDITAQPLTWSSAGPNKTPKSISLEANRSSLGCTIEFTDGPGARYLPGDCVFPVGEPVQFTVTLDPLAHNWPEDSASEEEFIVCLKVDPAFWFAVGKQRLRCRLSMMEETVLRFTAIPLPPGEEGTHRAVSVDYPLHQYQVIGNIRKKGSDERVEGEFNVPTPTVELHSIPRQSVSETDGAKQGENVAIEVVQFSALMRIRQQQ</sequence>
<organism evidence="2 3">
    <name type="scientific">Trypanosoma equiperdum</name>
    <dbReference type="NCBI Taxonomy" id="5694"/>
    <lineage>
        <taxon>Eukaryota</taxon>
        <taxon>Discoba</taxon>
        <taxon>Euglenozoa</taxon>
        <taxon>Kinetoplastea</taxon>
        <taxon>Metakinetoplastina</taxon>
        <taxon>Trypanosomatida</taxon>
        <taxon>Trypanosomatidae</taxon>
        <taxon>Trypanosoma</taxon>
    </lineage>
</organism>
<comment type="caution">
    <text evidence="2">The sequence shown here is derived from an EMBL/GenBank/DDBJ whole genome shotgun (WGS) entry which is preliminary data.</text>
</comment>
<evidence type="ECO:0008006" key="4">
    <source>
        <dbReference type="Google" id="ProtNLM"/>
    </source>
</evidence>
<dbReference type="GeneID" id="92378801"/>
<gene>
    <name evidence="2" type="ORF">TEOVI_000486100</name>
</gene>
<dbReference type="VEuPathDB" id="TriTrypDB:TEOVI_000486100"/>
<feature type="compositionally biased region" description="Polar residues" evidence="1">
    <location>
        <begin position="451"/>
        <end position="466"/>
    </location>
</feature>
<reference evidence="2" key="1">
    <citation type="submission" date="2016-09" db="EMBL/GenBank/DDBJ databases">
        <authorList>
            <person name="Hebert L."/>
            <person name="Moumen B."/>
        </authorList>
    </citation>
    <scope>NUCLEOTIDE SEQUENCE [LARGE SCALE GENOMIC DNA]</scope>
    <source>
        <strain evidence="2">OVI</strain>
    </source>
</reference>
<proteinExistence type="predicted"/>
<feature type="region of interest" description="Disordered" evidence="1">
    <location>
        <begin position="424"/>
        <end position="487"/>
    </location>
</feature>
<feature type="compositionally biased region" description="Low complexity" evidence="1">
    <location>
        <begin position="475"/>
        <end position="487"/>
    </location>
</feature>
<evidence type="ECO:0000313" key="3">
    <source>
        <dbReference type="Proteomes" id="UP000195570"/>
    </source>
</evidence>
<dbReference type="RefSeq" id="XP_067077797.1">
    <property type="nucleotide sequence ID" value="XM_067221696.1"/>
</dbReference>
<dbReference type="Proteomes" id="UP000195570">
    <property type="component" value="Unassembled WGS sequence"/>
</dbReference>
<accession>A0A1G4I3G7</accession>